<evidence type="ECO:0000313" key="3">
    <source>
        <dbReference type="Proteomes" id="UP000284531"/>
    </source>
</evidence>
<feature type="chain" id="PRO_5019353045" evidence="1">
    <location>
        <begin position="19"/>
        <end position="344"/>
    </location>
</feature>
<dbReference type="Proteomes" id="UP000284531">
    <property type="component" value="Unassembled WGS sequence"/>
</dbReference>
<keyword evidence="3" id="KW-1185">Reference proteome</keyword>
<evidence type="ECO:0000256" key="1">
    <source>
        <dbReference type="SAM" id="SignalP"/>
    </source>
</evidence>
<dbReference type="AlphaFoldDB" id="A0A419WN96"/>
<dbReference type="Gene3D" id="2.20.110.10">
    <property type="entry name" value="Histone H3 K4-specific methyltransferase SET7/9 N-terminal domain"/>
    <property type="match status" value="2"/>
</dbReference>
<dbReference type="RefSeq" id="WP_120241521.1">
    <property type="nucleotide sequence ID" value="NZ_RAPQ01000012.1"/>
</dbReference>
<name>A0A419WN96_9BACT</name>
<dbReference type="Pfam" id="PF07661">
    <property type="entry name" value="MORN_2"/>
    <property type="match status" value="4"/>
</dbReference>
<reference evidence="2 3" key="1">
    <citation type="submission" date="2018-09" db="EMBL/GenBank/DDBJ databases">
        <title>Genomic Encyclopedia of Archaeal and Bacterial Type Strains, Phase II (KMG-II): from individual species to whole genera.</title>
        <authorList>
            <person name="Goeker M."/>
        </authorList>
    </citation>
    <scope>NUCLEOTIDE SEQUENCE [LARGE SCALE GENOMIC DNA]</scope>
    <source>
        <strain evidence="2 3">DSM 21950</strain>
    </source>
</reference>
<accession>A0A419WN96</accession>
<organism evidence="2 3">
    <name type="scientific">Marinifilum flexuosum</name>
    <dbReference type="NCBI Taxonomy" id="1117708"/>
    <lineage>
        <taxon>Bacteria</taxon>
        <taxon>Pseudomonadati</taxon>
        <taxon>Bacteroidota</taxon>
        <taxon>Bacteroidia</taxon>
        <taxon>Marinilabiliales</taxon>
        <taxon>Marinifilaceae</taxon>
    </lineage>
</organism>
<keyword evidence="1" id="KW-0732">Signal</keyword>
<dbReference type="OrthoDB" id="795425at2"/>
<evidence type="ECO:0000313" key="2">
    <source>
        <dbReference type="EMBL" id="RKD96874.1"/>
    </source>
</evidence>
<comment type="caution">
    <text evidence="2">The sequence shown here is derived from an EMBL/GenBank/DDBJ whole genome shotgun (WGS) entry which is preliminary data.</text>
</comment>
<protein>
    <submittedName>
        <fullName evidence="2">MORN repeat protein</fullName>
    </submittedName>
</protein>
<gene>
    <name evidence="2" type="ORF">BXY64_3823</name>
</gene>
<dbReference type="InterPro" id="IPR011652">
    <property type="entry name" value="MORN_2"/>
</dbReference>
<dbReference type="EMBL" id="RAPQ01000012">
    <property type="protein sequence ID" value="RKD96874.1"/>
    <property type="molecule type" value="Genomic_DNA"/>
</dbReference>
<sequence>MKKALIIPLLFFTLNAFSQDTIYFASDWEETEKTSAEYYRVLTKLDSLWKIEDYYIDNRLQMTGMLNKPFKSARHGEFIWYNPKGVIVQKGKYKNGKQNGEIIFYFDDGKTKTIENYQNGIFHGLMRSYYPDGQIESNGEYVNGNLHGVLEFWFPNGQLKIHSEFDNGKKVGEWRYFDEYGNLTYNPVYKKQYEILKNKLLFDIPNNEWFRNKYIRKNNVSWHSFQRNPIKNENGVDILPNISFLIEEKVDLDDVILYSMEKRQKMSFEVDSTFIHDSGRLKIKNAIAYSGYTIYEDGSRHNVLIVHALIDKKGIQIVMDITSDLYEEYGNEFWLALDNIYLKE</sequence>
<feature type="signal peptide" evidence="1">
    <location>
        <begin position="1"/>
        <end position="18"/>
    </location>
</feature>
<proteinExistence type="predicted"/>
<dbReference type="SUPFAM" id="SSF82185">
    <property type="entry name" value="Histone H3 K4-specific methyltransferase SET7/9 N-terminal domain"/>
    <property type="match status" value="1"/>
</dbReference>